<protein>
    <submittedName>
        <fullName evidence="1">Uncharacterized protein</fullName>
    </submittedName>
</protein>
<accession>A0A5C4J7D8</accession>
<proteinExistence type="predicted"/>
<sequence length="105" mass="10937">MNYIAMALAAAGAIAVLYLLNASITTTPHATIEKARTLSCSSVLNARSGKETLDIPLDNTERNAIHGACDQARIQRLGWTLLVAVPTAVAGALIVPRGRPSTSPA</sequence>
<comment type="caution">
    <text evidence="1">The sequence shown here is derived from an EMBL/GenBank/DDBJ whole genome shotgun (WGS) entry which is preliminary data.</text>
</comment>
<name>A0A5C4J7D8_9ACTN</name>
<dbReference type="EMBL" id="VCKW01000187">
    <property type="protein sequence ID" value="TMQ91817.1"/>
    <property type="molecule type" value="Genomic_DNA"/>
</dbReference>
<reference evidence="1 2" key="1">
    <citation type="submission" date="2019-05" db="EMBL/GenBank/DDBJ databases">
        <title>Draft genome sequence of Actinomadura sp. 14C53.</title>
        <authorList>
            <person name="Saricaoglu S."/>
            <person name="Isik K."/>
        </authorList>
    </citation>
    <scope>NUCLEOTIDE SEQUENCE [LARGE SCALE GENOMIC DNA]</scope>
    <source>
        <strain evidence="1 2">14C53</strain>
    </source>
</reference>
<keyword evidence="2" id="KW-1185">Reference proteome</keyword>
<dbReference type="RefSeq" id="WP_138648420.1">
    <property type="nucleotide sequence ID" value="NZ_VCKW01000187.1"/>
</dbReference>
<evidence type="ECO:0000313" key="1">
    <source>
        <dbReference type="EMBL" id="TMQ91817.1"/>
    </source>
</evidence>
<evidence type="ECO:0000313" key="2">
    <source>
        <dbReference type="Proteomes" id="UP000309174"/>
    </source>
</evidence>
<dbReference type="OrthoDB" id="9856852at2"/>
<dbReference type="Proteomes" id="UP000309174">
    <property type="component" value="Unassembled WGS sequence"/>
</dbReference>
<gene>
    <name evidence="1" type="ORF">ETD83_29160</name>
</gene>
<organism evidence="1 2">
    <name type="scientific">Actinomadura soli</name>
    <dbReference type="NCBI Taxonomy" id="2508997"/>
    <lineage>
        <taxon>Bacteria</taxon>
        <taxon>Bacillati</taxon>
        <taxon>Actinomycetota</taxon>
        <taxon>Actinomycetes</taxon>
        <taxon>Streptosporangiales</taxon>
        <taxon>Thermomonosporaceae</taxon>
        <taxon>Actinomadura</taxon>
    </lineage>
</organism>
<dbReference type="AlphaFoldDB" id="A0A5C4J7D8"/>